<name>A0A1Y6BY09_9NEIS</name>
<dbReference type="SUPFAM" id="SSF140804">
    <property type="entry name" value="YidB-like"/>
    <property type="match status" value="1"/>
</dbReference>
<sequence length="130" mass="12952">MSLFDQVTGLLGGESGGGLLGVAQGLLEQNGGVAGLVEKFQQGGLGDVVSSWVGTGANLAVSPEQIQAVLGNEQLAGLAQSVGIDTAQLSQQLAEQLPQLVDKLTPGGELPSGDLAEQGLKALSGLFGRG</sequence>
<proteinExistence type="predicted"/>
<dbReference type="InterPro" id="IPR027405">
    <property type="entry name" value="YidB-like"/>
</dbReference>
<dbReference type="STRING" id="1123014.SAMN02745746_02743"/>
<dbReference type="AlphaFoldDB" id="A0A1Y6BY09"/>
<organism evidence="1 2">
    <name type="scientific">Pseudogulbenkiania subflava DSM 22618</name>
    <dbReference type="NCBI Taxonomy" id="1123014"/>
    <lineage>
        <taxon>Bacteria</taxon>
        <taxon>Pseudomonadati</taxon>
        <taxon>Pseudomonadota</taxon>
        <taxon>Betaproteobacteria</taxon>
        <taxon>Neisseriales</taxon>
        <taxon>Chromobacteriaceae</taxon>
        <taxon>Pseudogulbenkiania</taxon>
    </lineage>
</organism>
<accession>A0A1Y6BY09</accession>
<evidence type="ECO:0000313" key="1">
    <source>
        <dbReference type="EMBL" id="SMF35694.1"/>
    </source>
</evidence>
<reference evidence="2" key="1">
    <citation type="submission" date="2017-04" db="EMBL/GenBank/DDBJ databases">
        <authorList>
            <person name="Varghese N."/>
            <person name="Submissions S."/>
        </authorList>
    </citation>
    <scope>NUCLEOTIDE SEQUENCE [LARGE SCALE GENOMIC DNA]</scope>
    <source>
        <strain evidence="2">DSM 22618</strain>
    </source>
</reference>
<gene>
    <name evidence="1" type="ORF">SAMN02745746_02743</name>
</gene>
<dbReference type="Gene3D" id="1.10.10.690">
    <property type="entry name" value="YidB-like"/>
    <property type="match status" value="1"/>
</dbReference>
<dbReference type="InterPro" id="IPR045372">
    <property type="entry name" value="YidB"/>
</dbReference>
<protein>
    <submittedName>
        <fullName evidence="1">Uncharacterized conserved protein YidB, DUF937 family</fullName>
    </submittedName>
</protein>
<keyword evidence="2" id="KW-1185">Reference proteome</keyword>
<dbReference type="EMBL" id="FXAG01000015">
    <property type="protein sequence ID" value="SMF35694.1"/>
    <property type="molecule type" value="Genomic_DNA"/>
</dbReference>
<dbReference type="Proteomes" id="UP000192920">
    <property type="component" value="Unassembled WGS sequence"/>
</dbReference>
<dbReference type="RefSeq" id="WP_085276890.1">
    <property type="nucleotide sequence ID" value="NZ_FXAG01000015.1"/>
</dbReference>
<evidence type="ECO:0000313" key="2">
    <source>
        <dbReference type="Proteomes" id="UP000192920"/>
    </source>
</evidence>
<dbReference type="Pfam" id="PF20159">
    <property type="entry name" value="YidB"/>
    <property type="match status" value="1"/>
</dbReference>